<evidence type="ECO:0000256" key="2">
    <source>
        <dbReference type="ARBA" id="ARBA00022777"/>
    </source>
</evidence>
<proteinExistence type="predicted"/>
<organism evidence="6 7">
    <name type="scientific">Streptomyces coelicoflavus</name>
    <dbReference type="NCBI Taxonomy" id="285562"/>
    <lineage>
        <taxon>Bacteria</taxon>
        <taxon>Bacillati</taxon>
        <taxon>Actinomycetota</taxon>
        <taxon>Actinomycetes</taxon>
        <taxon>Kitasatosporales</taxon>
        <taxon>Streptomycetaceae</taxon>
        <taxon>Streptomyces</taxon>
    </lineage>
</organism>
<dbReference type="Gene3D" id="1.10.10.10">
    <property type="entry name" value="Winged helix-like DNA-binding domain superfamily/Winged helix DNA-binding domain"/>
    <property type="match status" value="1"/>
</dbReference>
<keyword evidence="3" id="KW-0805">Transcription regulation</keyword>
<protein>
    <submittedName>
        <fullName evidence="6">ANTAR domain-containing protein</fullName>
    </submittedName>
</protein>
<evidence type="ECO:0000256" key="4">
    <source>
        <dbReference type="ARBA" id="ARBA00023163"/>
    </source>
</evidence>
<dbReference type="Pfam" id="PF03861">
    <property type="entry name" value="ANTAR"/>
    <property type="match status" value="1"/>
</dbReference>
<dbReference type="SUPFAM" id="SSF55781">
    <property type="entry name" value="GAF domain-like"/>
    <property type="match status" value="1"/>
</dbReference>
<dbReference type="InterPro" id="IPR036388">
    <property type="entry name" value="WH-like_DNA-bd_sf"/>
</dbReference>
<dbReference type="EMBL" id="JAAGMB010000832">
    <property type="protein sequence ID" value="NEB21746.1"/>
    <property type="molecule type" value="Genomic_DNA"/>
</dbReference>
<keyword evidence="4" id="KW-0804">Transcription</keyword>
<dbReference type="Gene3D" id="3.30.450.40">
    <property type="match status" value="1"/>
</dbReference>
<dbReference type="PROSITE" id="PS50921">
    <property type="entry name" value="ANTAR"/>
    <property type="match status" value="1"/>
</dbReference>
<dbReference type="SUPFAM" id="SSF52172">
    <property type="entry name" value="CheY-like"/>
    <property type="match status" value="1"/>
</dbReference>
<dbReference type="GO" id="GO:0003723">
    <property type="term" value="F:RNA binding"/>
    <property type="evidence" value="ECO:0007669"/>
    <property type="project" value="InterPro"/>
</dbReference>
<dbReference type="Pfam" id="PF13185">
    <property type="entry name" value="GAF_2"/>
    <property type="match status" value="1"/>
</dbReference>
<dbReference type="InterPro" id="IPR003018">
    <property type="entry name" value="GAF"/>
</dbReference>
<dbReference type="RefSeq" id="WP_164143261.1">
    <property type="nucleotide sequence ID" value="NZ_JAAGMB010000832.1"/>
</dbReference>
<sequence>MPKRFVVAASEFTDLPRFPVGFELADALTAAARDLHGTNTPGDTLHTAAHLAVRLLPDAEHAGIAEIQRGGRLRTLAWTDETVRFAAEPRQGGQGGQGVQGVQGGHTPHPDWERLWTTPVVHTDDSEADGGGNALSGIGLRSALSLRLRADRRRLTVLTAYARKPQAFDEDAARIGRLFTAHVSLALESATVREQLTEAMRTRDLIGQATGLLMERLDIDAAGAFESLVKASQRENVKLRDLARRIVDAHSAPGGRGVTER</sequence>
<feature type="domain" description="ANTAR" evidence="5">
    <location>
        <begin position="186"/>
        <end position="247"/>
    </location>
</feature>
<evidence type="ECO:0000256" key="1">
    <source>
        <dbReference type="ARBA" id="ARBA00022679"/>
    </source>
</evidence>
<dbReference type="InterPro" id="IPR005561">
    <property type="entry name" value="ANTAR"/>
</dbReference>
<dbReference type="SMART" id="SM01012">
    <property type="entry name" value="ANTAR"/>
    <property type="match status" value="1"/>
</dbReference>
<evidence type="ECO:0000259" key="5">
    <source>
        <dbReference type="PROSITE" id="PS50921"/>
    </source>
</evidence>
<dbReference type="AlphaFoldDB" id="A0A6N9UYS8"/>
<name>A0A6N9UYS8_9ACTN</name>
<dbReference type="SMART" id="SM00065">
    <property type="entry name" value="GAF"/>
    <property type="match status" value="1"/>
</dbReference>
<evidence type="ECO:0000313" key="7">
    <source>
        <dbReference type="Proteomes" id="UP000469545"/>
    </source>
</evidence>
<dbReference type="Proteomes" id="UP000469545">
    <property type="component" value="Unassembled WGS sequence"/>
</dbReference>
<dbReference type="InterPro" id="IPR029016">
    <property type="entry name" value="GAF-like_dom_sf"/>
</dbReference>
<dbReference type="PIRSF" id="PIRSF036625">
    <property type="entry name" value="GAF_ANTAR"/>
    <property type="match status" value="1"/>
</dbReference>
<dbReference type="GO" id="GO:0016301">
    <property type="term" value="F:kinase activity"/>
    <property type="evidence" value="ECO:0007669"/>
    <property type="project" value="UniProtKB-KW"/>
</dbReference>
<comment type="caution">
    <text evidence="6">The sequence shown here is derived from an EMBL/GenBank/DDBJ whole genome shotgun (WGS) entry which is preliminary data.</text>
</comment>
<dbReference type="InterPro" id="IPR011006">
    <property type="entry name" value="CheY-like_superfamily"/>
</dbReference>
<reference evidence="6 7" key="1">
    <citation type="submission" date="2020-01" db="EMBL/GenBank/DDBJ databases">
        <title>Insect and environment-associated Actinomycetes.</title>
        <authorList>
            <person name="Currrie C."/>
            <person name="Chevrette M."/>
            <person name="Carlson C."/>
            <person name="Stubbendieck R."/>
            <person name="Wendt-Pienkowski E."/>
        </authorList>
    </citation>
    <scope>NUCLEOTIDE SEQUENCE [LARGE SCALE GENOMIC DNA]</scope>
    <source>
        <strain evidence="6 7">SID14172</strain>
    </source>
</reference>
<evidence type="ECO:0000313" key="6">
    <source>
        <dbReference type="EMBL" id="NEB21746.1"/>
    </source>
</evidence>
<keyword evidence="2" id="KW-0418">Kinase</keyword>
<gene>
    <name evidence="6" type="ORF">G3I46_35510</name>
</gene>
<evidence type="ECO:0000256" key="3">
    <source>
        <dbReference type="ARBA" id="ARBA00023015"/>
    </source>
</evidence>
<dbReference type="InterPro" id="IPR012074">
    <property type="entry name" value="GAF_ANTAR"/>
</dbReference>
<accession>A0A6N9UYS8</accession>
<keyword evidence="7" id="KW-1185">Reference proteome</keyword>
<keyword evidence="1" id="KW-0808">Transferase</keyword>